<protein>
    <recommendedName>
        <fullName evidence="4 5">Flagellar hook-basal body complex protein FliE</fullName>
    </recommendedName>
</protein>
<dbReference type="InterPro" id="IPR001624">
    <property type="entry name" value="FliE"/>
</dbReference>
<proteinExistence type="inferred from homology"/>
<dbReference type="HAMAP" id="MF_00724">
    <property type="entry name" value="FliE"/>
    <property type="match status" value="1"/>
</dbReference>
<dbReference type="PRINTS" id="PR01006">
    <property type="entry name" value="FLGHOOKFLIE"/>
</dbReference>
<reference evidence="6 7" key="1">
    <citation type="submission" date="2016-10" db="EMBL/GenBank/DDBJ databases">
        <authorList>
            <person name="de Groot N.N."/>
        </authorList>
    </citation>
    <scope>NUCLEOTIDE SEQUENCE [LARGE SCALE GENOMIC DNA]</scope>
    <source>
        <strain evidence="6 7">Nl7</strain>
    </source>
</reference>
<evidence type="ECO:0000313" key="6">
    <source>
        <dbReference type="EMBL" id="SET27721.1"/>
    </source>
</evidence>
<dbReference type="GO" id="GO:0071973">
    <property type="term" value="P:bacterial-type flagellum-dependent cell motility"/>
    <property type="evidence" value="ECO:0007669"/>
    <property type="project" value="InterPro"/>
</dbReference>
<dbReference type="Pfam" id="PF02049">
    <property type="entry name" value="FliE"/>
    <property type="match status" value="1"/>
</dbReference>
<keyword evidence="6" id="KW-0966">Cell projection</keyword>
<comment type="subcellular location">
    <subcellularLocation>
        <location evidence="1 4">Bacterial flagellum basal body</location>
    </subcellularLocation>
</comment>
<comment type="similarity">
    <text evidence="2 4">Belongs to the FliE family.</text>
</comment>
<dbReference type="AlphaFoldDB" id="A0A1I0D7V3"/>
<dbReference type="GO" id="GO:0009425">
    <property type="term" value="C:bacterial-type flagellum basal body"/>
    <property type="evidence" value="ECO:0007669"/>
    <property type="project" value="UniProtKB-SubCell"/>
</dbReference>
<keyword evidence="3 4" id="KW-0975">Bacterial flagellum</keyword>
<accession>A0A1I0D7V3</accession>
<dbReference type="GO" id="GO:0003774">
    <property type="term" value="F:cytoskeletal motor activity"/>
    <property type="evidence" value="ECO:0007669"/>
    <property type="project" value="InterPro"/>
</dbReference>
<evidence type="ECO:0000256" key="1">
    <source>
        <dbReference type="ARBA" id="ARBA00004117"/>
    </source>
</evidence>
<dbReference type="PANTHER" id="PTHR34653">
    <property type="match status" value="1"/>
</dbReference>
<evidence type="ECO:0000313" key="7">
    <source>
        <dbReference type="Proteomes" id="UP000183339"/>
    </source>
</evidence>
<evidence type="ECO:0000256" key="3">
    <source>
        <dbReference type="ARBA" id="ARBA00023143"/>
    </source>
</evidence>
<keyword evidence="6" id="KW-0282">Flagellum</keyword>
<dbReference type="Proteomes" id="UP000183339">
    <property type="component" value="Unassembled WGS sequence"/>
</dbReference>
<organism evidence="6 7">
    <name type="scientific">Nitrosospira multiformis</name>
    <dbReference type="NCBI Taxonomy" id="1231"/>
    <lineage>
        <taxon>Bacteria</taxon>
        <taxon>Pseudomonadati</taxon>
        <taxon>Pseudomonadota</taxon>
        <taxon>Betaproteobacteria</taxon>
        <taxon>Nitrosomonadales</taxon>
        <taxon>Nitrosomonadaceae</taxon>
        <taxon>Nitrosospira</taxon>
    </lineage>
</organism>
<keyword evidence="6" id="KW-0969">Cilium</keyword>
<dbReference type="EMBL" id="FOHI01000004">
    <property type="protein sequence ID" value="SET27721.1"/>
    <property type="molecule type" value="Genomic_DNA"/>
</dbReference>
<evidence type="ECO:0000256" key="5">
    <source>
        <dbReference type="NCBIfam" id="TIGR00205"/>
    </source>
</evidence>
<gene>
    <name evidence="4" type="primary">fliE</name>
    <name evidence="6" type="ORF">SAMN05216412_104273</name>
</gene>
<dbReference type="NCBIfam" id="TIGR00205">
    <property type="entry name" value="fliE"/>
    <property type="match status" value="1"/>
</dbReference>
<dbReference type="GO" id="GO:0005198">
    <property type="term" value="F:structural molecule activity"/>
    <property type="evidence" value="ECO:0007669"/>
    <property type="project" value="UniProtKB-UniRule"/>
</dbReference>
<dbReference type="PANTHER" id="PTHR34653:SF1">
    <property type="entry name" value="FLAGELLAR HOOK-BASAL BODY COMPLEX PROTEIN FLIE"/>
    <property type="match status" value="1"/>
</dbReference>
<name>A0A1I0D7V3_9PROT</name>
<sequence length="164" mass="17795">MANLLRVAIITMAAAFNAGKRNWFCGLFKKRNTGESAILYTFQKYLPETMDISNIDSMLTQLRAGAALAGGKAGSVGTIANGDETGSEAGRVDFATVFRRSLDHVNNGQQHASKLARDFELGAPEANLTEAMISLQKASISFQYTVQVRNKLVAAYQDIMNMPV</sequence>
<evidence type="ECO:0000256" key="2">
    <source>
        <dbReference type="ARBA" id="ARBA00009272"/>
    </source>
</evidence>
<evidence type="ECO:0000256" key="4">
    <source>
        <dbReference type="HAMAP-Rule" id="MF_00724"/>
    </source>
</evidence>